<evidence type="ECO:0000313" key="3">
    <source>
        <dbReference type="EMBL" id="CAF0911486.1"/>
    </source>
</evidence>
<dbReference type="Gene3D" id="3.40.50.300">
    <property type="entry name" value="P-loop containing nucleotide triphosphate hydrolases"/>
    <property type="match status" value="1"/>
</dbReference>
<dbReference type="Proteomes" id="UP000682733">
    <property type="component" value="Unassembled WGS sequence"/>
</dbReference>
<dbReference type="GO" id="GO:0005525">
    <property type="term" value="F:GTP binding"/>
    <property type="evidence" value="ECO:0007669"/>
    <property type="project" value="InterPro"/>
</dbReference>
<reference evidence="4" key="1">
    <citation type="submission" date="2021-02" db="EMBL/GenBank/DDBJ databases">
        <authorList>
            <person name="Nowell W R."/>
        </authorList>
    </citation>
    <scope>NUCLEOTIDE SEQUENCE</scope>
</reference>
<keyword evidence="1" id="KW-0175">Coiled coil</keyword>
<dbReference type="EMBL" id="CAJOBA010003712">
    <property type="protein sequence ID" value="CAF3690513.1"/>
    <property type="molecule type" value="Genomic_DNA"/>
</dbReference>
<feature type="domain" description="Guanylate-binding protein N-terminal" evidence="2">
    <location>
        <begin position="37"/>
        <end position="153"/>
    </location>
</feature>
<dbReference type="AlphaFoldDB" id="A0A814KR49"/>
<name>A0A814KR49_9BILA</name>
<evidence type="ECO:0000259" key="2">
    <source>
        <dbReference type="Pfam" id="PF02263"/>
    </source>
</evidence>
<accession>A0A814KR49</accession>
<proteinExistence type="predicted"/>
<dbReference type="PANTHER" id="PTHR10751">
    <property type="entry name" value="GUANYLATE BINDING PROTEIN"/>
    <property type="match status" value="1"/>
</dbReference>
<gene>
    <name evidence="4" type="ORF">GPM918_LOCUS16469</name>
    <name evidence="3" type="ORF">OVA965_LOCUS10146</name>
    <name evidence="6" type="ORF">SRO942_LOCUS16469</name>
    <name evidence="5" type="ORF">TMI583_LOCUS10143</name>
</gene>
<dbReference type="Proteomes" id="UP000681722">
    <property type="component" value="Unassembled WGS sequence"/>
</dbReference>
<keyword evidence="7" id="KW-1185">Reference proteome</keyword>
<evidence type="ECO:0000313" key="6">
    <source>
        <dbReference type="EMBL" id="CAF3823887.1"/>
    </source>
</evidence>
<protein>
    <recommendedName>
        <fullName evidence="2">Guanylate-binding protein N-terminal domain-containing protein</fullName>
    </recommendedName>
</protein>
<dbReference type="InterPro" id="IPR027417">
    <property type="entry name" value="P-loop_NTPase"/>
</dbReference>
<evidence type="ECO:0000313" key="7">
    <source>
        <dbReference type="Proteomes" id="UP000663829"/>
    </source>
</evidence>
<sequence length="593" mass="67614">MDQQANDQQEQHPGCIELIRCIEPTTKQRNDFQYVPHLEINKEAQEIISERFKSPISIVVYVGNVGAGKSKLATLTVETLQQDRSNPPLRTFRSGAGISGVTHGVWMWHEPLQHPDETKEGSILLLDCEGMGDLDENTSAKLYLFCMIISTAFAVILRPARVDHLQCDRLYNALKRCENMGTPFILPNLWLVPLDMPEFVYSDPKRGDIKITKEQWLQQVFSVSSNALSTNENQLLASRYEYITRQLPQIGVVNLDYLPRSLMNNSETLDTYTLLRSSPEYFESLKAAIYQLLSHSGKRLPGSGSDLLFVRPAELAALMGELIDVLNNDKMPNPDALIGRYLLTRFTDQIVEQQMAQFKEEILADTEHVLCSPMRKQHTPETPDELNATNTKMRDIRNRLITKYLGTVVGLARYQIYGLDSNLSEGYDNVDQQKQALLGLPKLVQDELINLQAQMNRYQEPELLIEQTRTTLAVKDLHRQQQEERTLLEEIKKKLENKRDLVFRQKRINISLKNANSVRVGLAPCSQCGRVGGAVNITHPKQDCTSHRTGNYYYYHNDNDRMVCDACREIKQISTTGVECSRCGAARKVTRYF</sequence>
<evidence type="ECO:0000313" key="5">
    <source>
        <dbReference type="EMBL" id="CAF3690513.1"/>
    </source>
</evidence>
<evidence type="ECO:0000256" key="1">
    <source>
        <dbReference type="SAM" id="Coils"/>
    </source>
</evidence>
<comment type="caution">
    <text evidence="4">The sequence shown here is derived from an EMBL/GenBank/DDBJ whole genome shotgun (WGS) entry which is preliminary data.</text>
</comment>
<dbReference type="OrthoDB" id="2135133at2759"/>
<dbReference type="SUPFAM" id="SSF52540">
    <property type="entry name" value="P-loop containing nucleoside triphosphate hydrolases"/>
    <property type="match status" value="1"/>
</dbReference>
<dbReference type="InterPro" id="IPR015894">
    <property type="entry name" value="Guanylate-bd_N"/>
</dbReference>
<organism evidence="4 7">
    <name type="scientific">Didymodactylos carnosus</name>
    <dbReference type="NCBI Taxonomy" id="1234261"/>
    <lineage>
        <taxon>Eukaryota</taxon>
        <taxon>Metazoa</taxon>
        <taxon>Spiralia</taxon>
        <taxon>Gnathifera</taxon>
        <taxon>Rotifera</taxon>
        <taxon>Eurotatoria</taxon>
        <taxon>Bdelloidea</taxon>
        <taxon>Philodinida</taxon>
        <taxon>Philodinidae</taxon>
        <taxon>Didymodactylos</taxon>
    </lineage>
</organism>
<dbReference type="Proteomes" id="UP000677228">
    <property type="component" value="Unassembled WGS sequence"/>
</dbReference>
<evidence type="ECO:0000313" key="4">
    <source>
        <dbReference type="EMBL" id="CAF1054718.1"/>
    </source>
</evidence>
<dbReference type="EMBL" id="CAJOBC010004334">
    <property type="protein sequence ID" value="CAF3823887.1"/>
    <property type="molecule type" value="Genomic_DNA"/>
</dbReference>
<feature type="coiled-coil region" evidence="1">
    <location>
        <begin position="474"/>
        <end position="501"/>
    </location>
</feature>
<dbReference type="EMBL" id="CAJNOQ010004334">
    <property type="protein sequence ID" value="CAF1054718.1"/>
    <property type="molecule type" value="Genomic_DNA"/>
</dbReference>
<dbReference type="Pfam" id="PF02263">
    <property type="entry name" value="GBP"/>
    <property type="match status" value="1"/>
</dbReference>
<dbReference type="GO" id="GO:0003924">
    <property type="term" value="F:GTPase activity"/>
    <property type="evidence" value="ECO:0007669"/>
    <property type="project" value="InterPro"/>
</dbReference>
<dbReference type="EMBL" id="CAJNOK010003710">
    <property type="protein sequence ID" value="CAF0911486.1"/>
    <property type="molecule type" value="Genomic_DNA"/>
</dbReference>
<dbReference type="Proteomes" id="UP000663829">
    <property type="component" value="Unassembled WGS sequence"/>
</dbReference>